<protein>
    <recommendedName>
        <fullName evidence="4">AlgX/AlgJ SGNH hydrolase-like domain-containing protein</fullName>
    </recommendedName>
</protein>
<dbReference type="EMBL" id="JAFBIT010000001">
    <property type="protein sequence ID" value="MCF2651730.1"/>
    <property type="molecule type" value="Genomic_DNA"/>
</dbReference>
<evidence type="ECO:0008006" key="4">
    <source>
        <dbReference type="Google" id="ProtNLM"/>
    </source>
</evidence>
<accession>A0ABS9CLR6</accession>
<dbReference type="InterPro" id="IPR025945">
    <property type="entry name" value="DHHW"/>
</dbReference>
<evidence type="ECO:0000313" key="3">
    <source>
        <dbReference type="Proteomes" id="UP001299220"/>
    </source>
</evidence>
<dbReference type="Pfam" id="PF14286">
    <property type="entry name" value="DHHW"/>
    <property type="match status" value="1"/>
</dbReference>
<dbReference type="RefSeq" id="WP_235322734.1">
    <property type="nucleotide sequence ID" value="NZ_JAFBIT010000001.1"/>
</dbReference>
<gene>
    <name evidence="2" type="ORF">JQM67_03870</name>
</gene>
<keyword evidence="3" id="KW-1185">Reference proteome</keyword>
<dbReference type="Proteomes" id="UP001299220">
    <property type="component" value="Unassembled WGS sequence"/>
</dbReference>
<name>A0ABS9CLR6_9FIRM</name>
<comment type="caution">
    <text evidence="2">The sequence shown here is derived from an EMBL/GenBank/DDBJ whole genome shotgun (WGS) entry which is preliminary data.</text>
</comment>
<reference evidence="2 3" key="1">
    <citation type="submission" date="2020-12" db="EMBL/GenBank/DDBJ databases">
        <title>Whole genome sequences of gut porcine anaerobes.</title>
        <authorList>
            <person name="Kubasova T."/>
            <person name="Jahodarova E."/>
            <person name="Rychlik I."/>
        </authorList>
    </citation>
    <scope>NUCLEOTIDE SEQUENCE [LARGE SCALE GENOMIC DNA]</scope>
    <source>
        <strain evidence="2 3">An867</strain>
    </source>
</reference>
<feature type="region of interest" description="Disordered" evidence="1">
    <location>
        <begin position="1"/>
        <end position="20"/>
    </location>
</feature>
<organism evidence="2 3">
    <name type="scientific">Anaeromassilibacillus senegalensis</name>
    <dbReference type="NCBI Taxonomy" id="1673717"/>
    <lineage>
        <taxon>Bacteria</taxon>
        <taxon>Bacillati</taxon>
        <taxon>Bacillota</taxon>
        <taxon>Clostridia</taxon>
        <taxon>Eubacteriales</taxon>
        <taxon>Acutalibacteraceae</taxon>
        <taxon>Anaeromassilibacillus</taxon>
    </lineage>
</organism>
<sequence length="398" mass="45039">MEENNLSHRPTRRGSSERARRRRMRDFNRLTALLLAAVILVLTLVNLLVPDREFSENENRMLTVFPKPSWSDISDGSYMSSLSSYMTDQFVGRDNWISFKLTLDKLLGKREANGVYLGKEDYLIGIPSEPDWEHVDRNLQAINAFAQSHSDLSIHMSIVPNAACVLSDFLPQNAPVRDQRADLAALQSKLDSSVAFIDVTEDLTAHASEGLYYRTDHHWTTLGAYYAFLSMADSLQISDPLLNYNKYTVSDSFSGTLASKSGCHAVQDSIEVFEPLGTDVQYYVIYSDTHEKSASLYQSAYLKEKDQYAVFLGGNHPMVTIRTTNNNNRSLLVIKDSYANSLIPFLVPYYEEIILVDPRYYYDSVESIISSELITDVLFLYNLDTFLGDTSLADVLVQ</sequence>
<evidence type="ECO:0000256" key="1">
    <source>
        <dbReference type="SAM" id="MobiDB-lite"/>
    </source>
</evidence>
<evidence type="ECO:0000313" key="2">
    <source>
        <dbReference type="EMBL" id="MCF2651730.1"/>
    </source>
</evidence>
<proteinExistence type="predicted"/>